<keyword evidence="1" id="KW-0694">RNA-binding</keyword>
<evidence type="ECO:0000313" key="4">
    <source>
        <dbReference type="Proteomes" id="UP001215151"/>
    </source>
</evidence>
<accession>A0AAD7TGT8</accession>
<dbReference type="PROSITE" id="PS50994">
    <property type="entry name" value="INTEGRASE"/>
    <property type="match status" value="1"/>
</dbReference>
<dbReference type="GO" id="GO:0015074">
    <property type="term" value="P:DNA integration"/>
    <property type="evidence" value="ECO:0007669"/>
    <property type="project" value="InterPro"/>
</dbReference>
<sequence length="164" mass="18513">MDLIEQLPNSTGYTAILVVVDRLTKQGIFIPTHDTLTALELADLFVLHVFFKHGVPSHVTSDWGSEFVSHFFRSLGKALDMRLHFTSGYHPEGDGQTEQVNQTLEQYLRIYLNYQQDNWSQLLPLAEFAYNNAPSATTGISPFFVNKGYNPAISVYPERDLTSA</sequence>
<protein>
    <recommendedName>
        <fullName evidence="2">Integrase catalytic domain-containing protein</fullName>
    </recommendedName>
</protein>
<dbReference type="GO" id="GO:0003723">
    <property type="term" value="F:RNA binding"/>
    <property type="evidence" value="ECO:0007669"/>
    <property type="project" value="UniProtKB-KW"/>
</dbReference>
<dbReference type="InterPro" id="IPR050951">
    <property type="entry name" value="Retrovirus_Pol_polyprotein"/>
</dbReference>
<dbReference type="Gene3D" id="3.30.420.10">
    <property type="entry name" value="Ribonuclease H-like superfamily/Ribonuclease H"/>
    <property type="match status" value="1"/>
</dbReference>
<proteinExistence type="predicted"/>
<gene>
    <name evidence="3" type="ORF">ONZ51_g12023</name>
</gene>
<feature type="domain" description="Integrase catalytic" evidence="2">
    <location>
        <begin position="1"/>
        <end position="150"/>
    </location>
</feature>
<evidence type="ECO:0000256" key="1">
    <source>
        <dbReference type="ARBA" id="ARBA00022884"/>
    </source>
</evidence>
<dbReference type="AlphaFoldDB" id="A0AAD7TGT8"/>
<dbReference type="InterPro" id="IPR012337">
    <property type="entry name" value="RNaseH-like_sf"/>
</dbReference>
<evidence type="ECO:0000313" key="3">
    <source>
        <dbReference type="EMBL" id="KAJ8456604.1"/>
    </source>
</evidence>
<organism evidence="3 4">
    <name type="scientific">Trametes cubensis</name>
    <dbReference type="NCBI Taxonomy" id="1111947"/>
    <lineage>
        <taxon>Eukaryota</taxon>
        <taxon>Fungi</taxon>
        <taxon>Dikarya</taxon>
        <taxon>Basidiomycota</taxon>
        <taxon>Agaricomycotina</taxon>
        <taxon>Agaricomycetes</taxon>
        <taxon>Polyporales</taxon>
        <taxon>Polyporaceae</taxon>
        <taxon>Trametes</taxon>
    </lineage>
</organism>
<dbReference type="SUPFAM" id="SSF53098">
    <property type="entry name" value="Ribonuclease H-like"/>
    <property type="match status" value="1"/>
</dbReference>
<dbReference type="PANTHER" id="PTHR37984">
    <property type="entry name" value="PROTEIN CBG26694"/>
    <property type="match status" value="1"/>
</dbReference>
<name>A0AAD7TGT8_9APHY</name>
<dbReference type="GO" id="GO:0005634">
    <property type="term" value="C:nucleus"/>
    <property type="evidence" value="ECO:0007669"/>
    <property type="project" value="UniProtKB-ARBA"/>
</dbReference>
<dbReference type="PANTHER" id="PTHR37984:SF5">
    <property type="entry name" value="PROTEIN NYNRIN-LIKE"/>
    <property type="match status" value="1"/>
</dbReference>
<dbReference type="FunFam" id="3.30.420.10:FF:000032">
    <property type="entry name" value="Retrovirus-related Pol polyprotein from transposon 297-like Protein"/>
    <property type="match status" value="1"/>
</dbReference>
<comment type="caution">
    <text evidence="3">The sequence shown here is derived from an EMBL/GenBank/DDBJ whole genome shotgun (WGS) entry which is preliminary data.</text>
</comment>
<evidence type="ECO:0000259" key="2">
    <source>
        <dbReference type="PROSITE" id="PS50994"/>
    </source>
</evidence>
<keyword evidence="4" id="KW-1185">Reference proteome</keyword>
<dbReference type="Proteomes" id="UP001215151">
    <property type="component" value="Unassembled WGS sequence"/>
</dbReference>
<dbReference type="InterPro" id="IPR001584">
    <property type="entry name" value="Integrase_cat-core"/>
</dbReference>
<reference evidence="3" key="1">
    <citation type="submission" date="2022-11" db="EMBL/GenBank/DDBJ databases">
        <title>Genome Sequence of Cubamyces cubensis.</title>
        <authorList>
            <person name="Buettner E."/>
        </authorList>
    </citation>
    <scope>NUCLEOTIDE SEQUENCE</scope>
    <source>
        <strain evidence="3">MPL-01</strain>
    </source>
</reference>
<dbReference type="EMBL" id="JAPEVG010000656">
    <property type="protein sequence ID" value="KAJ8456604.1"/>
    <property type="molecule type" value="Genomic_DNA"/>
</dbReference>
<dbReference type="InterPro" id="IPR036397">
    <property type="entry name" value="RNaseH_sf"/>
</dbReference>